<organism evidence="1 2">
    <name type="scientific">Salinispira pacifica</name>
    <dbReference type="NCBI Taxonomy" id="1307761"/>
    <lineage>
        <taxon>Bacteria</taxon>
        <taxon>Pseudomonadati</taxon>
        <taxon>Spirochaetota</taxon>
        <taxon>Spirochaetia</taxon>
        <taxon>Spirochaetales</taxon>
        <taxon>Spirochaetaceae</taxon>
        <taxon>Salinispira</taxon>
    </lineage>
</organism>
<keyword evidence="2" id="KW-1185">Reference proteome</keyword>
<evidence type="ECO:0000313" key="1">
    <source>
        <dbReference type="EMBL" id="AHC13933.1"/>
    </source>
</evidence>
<accession>V5WDP7</accession>
<sequence length="163" mass="18289">MQRTIALIILSVFLMFHLSASEGTYGPESAQERILISYEPTRFKNRLLDQLLERINTGDMYIQVTDHSSRGLEGLRAQDFDAVFITNSGATAKVRPWVIEWLNDNGGNPENVILHTTQITDWEPKVEVDSVTSASYTNRGEIESLAEEFVREIRSKLSAGGGE</sequence>
<gene>
    <name evidence="1" type="ORF">L21SP2_0501</name>
</gene>
<dbReference type="HOGENOM" id="CLU_1625897_0_0_12"/>
<dbReference type="RefSeq" id="WP_024266865.1">
    <property type="nucleotide sequence ID" value="NC_023035.1"/>
</dbReference>
<dbReference type="AlphaFoldDB" id="V5WDP7"/>
<dbReference type="EMBL" id="CP006939">
    <property type="protein sequence ID" value="AHC13933.1"/>
    <property type="molecule type" value="Genomic_DNA"/>
</dbReference>
<dbReference type="OrthoDB" id="9843105at2"/>
<dbReference type="STRING" id="1307761.L21SP2_0501"/>
<proteinExistence type="predicted"/>
<name>V5WDP7_9SPIO</name>
<evidence type="ECO:0000313" key="2">
    <source>
        <dbReference type="Proteomes" id="UP000018680"/>
    </source>
</evidence>
<reference evidence="1 2" key="1">
    <citation type="journal article" date="2015" name="Stand. Genomic Sci.">
        <title>Complete genome sequence and description of Salinispira pacifica gen. nov., sp. nov., a novel spirochaete isolated form a hypersaline microbial mat.</title>
        <authorList>
            <person name="Ben Hania W."/>
            <person name="Joseph M."/>
            <person name="Schumann P."/>
            <person name="Bunk B."/>
            <person name="Fiebig A."/>
            <person name="Sproer C."/>
            <person name="Klenk H.P."/>
            <person name="Fardeau M.L."/>
            <person name="Spring S."/>
        </authorList>
    </citation>
    <scope>NUCLEOTIDE SEQUENCE [LARGE SCALE GENOMIC DNA]</scope>
    <source>
        <strain evidence="1 2">L21-RPul-D2</strain>
    </source>
</reference>
<dbReference type="KEGG" id="slr:L21SP2_0501"/>
<protein>
    <submittedName>
        <fullName evidence="1">Uncharacterized protein</fullName>
    </submittedName>
</protein>
<dbReference type="Proteomes" id="UP000018680">
    <property type="component" value="Chromosome"/>
</dbReference>